<dbReference type="RefSeq" id="WP_072934378.1">
    <property type="nucleotide sequence ID" value="NZ_FQUG01000002.1"/>
</dbReference>
<dbReference type="InterPro" id="IPR024523">
    <property type="entry name" value="DUF3793"/>
</dbReference>
<name>A0A1M4SV60_9FIRM</name>
<dbReference type="EMBL" id="FQUG01000002">
    <property type="protein sequence ID" value="SHE36092.1"/>
    <property type="molecule type" value="Genomic_DNA"/>
</dbReference>
<gene>
    <name evidence="1" type="ORF">SAMN02745190_00261</name>
</gene>
<protein>
    <recommendedName>
        <fullName evidence="3">DUF3793 family protein</fullName>
    </recommendedName>
</protein>
<accession>A0A1M4SV60</accession>
<keyword evidence="2" id="KW-1185">Reference proteome</keyword>
<sequence>MRLAKDDFEYVLGYHAAPMLLGFKTANLITFRKSRFADFDGMLESYTPCFNCKGISVFRVSEKNGLVVIMFYRVDAMERDLNRKEAREILRRCGYPMNGSIFEMLEHLRERVESEKTFPHEIGLFLGYPPGDVEGFIRHKGRDYCCCGYWKVYENESDARRLFGIYDSCSRHFCRELECGKEFAELVRAV</sequence>
<dbReference type="Pfam" id="PF12672">
    <property type="entry name" value="DUF3793"/>
    <property type="match status" value="1"/>
</dbReference>
<proteinExistence type="predicted"/>
<evidence type="ECO:0000313" key="2">
    <source>
        <dbReference type="Proteomes" id="UP000184404"/>
    </source>
</evidence>
<evidence type="ECO:0000313" key="1">
    <source>
        <dbReference type="EMBL" id="SHE36092.1"/>
    </source>
</evidence>
<evidence type="ECO:0008006" key="3">
    <source>
        <dbReference type="Google" id="ProtNLM"/>
    </source>
</evidence>
<dbReference type="STRING" id="1123243.SAMN02745190_00261"/>
<reference evidence="1 2" key="1">
    <citation type="submission" date="2016-11" db="EMBL/GenBank/DDBJ databases">
        <authorList>
            <person name="Jaros S."/>
            <person name="Januszkiewicz K."/>
            <person name="Wedrychowicz H."/>
        </authorList>
    </citation>
    <scope>NUCLEOTIDE SEQUENCE [LARGE SCALE GENOMIC DNA]</scope>
    <source>
        <strain evidence="1 2">DSM 10502</strain>
    </source>
</reference>
<organism evidence="1 2">
    <name type="scientific">Schwartzia succinivorans DSM 10502</name>
    <dbReference type="NCBI Taxonomy" id="1123243"/>
    <lineage>
        <taxon>Bacteria</taxon>
        <taxon>Bacillati</taxon>
        <taxon>Bacillota</taxon>
        <taxon>Negativicutes</taxon>
        <taxon>Selenomonadales</taxon>
        <taxon>Selenomonadaceae</taxon>
        <taxon>Schwartzia</taxon>
    </lineage>
</organism>
<dbReference type="AlphaFoldDB" id="A0A1M4SV60"/>
<dbReference type="Proteomes" id="UP000184404">
    <property type="component" value="Unassembled WGS sequence"/>
</dbReference>